<protein>
    <submittedName>
        <fullName evidence="2">Uncharacterized protein</fullName>
    </submittedName>
</protein>
<accession>A6DSW7</accession>
<keyword evidence="1" id="KW-0472">Membrane</keyword>
<comment type="caution">
    <text evidence="2">The sequence shown here is derived from an EMBL/GenBank/DDBJ whole genome shotgun (WGS) entry which is preliminary data.</text>
</comment>
<evidence type="ECO:0000256" key="1">
    <source>
        <dbReference type="SAM" id="Phobius"/>
    </source>
</evidence>
<evidence type="ECO:0000313" key="3">
    <source>
        <dbReference type="Proteomes" id="UP000004947"/>
    </source>
</evidence>
<sequence length="90" mass="10546">MKMNPTLYIGYFFLISAIILVLIVVISSAKGIIYHDINFNGFISSIETYICIIFSIAFIFLSFGFHKKEKLERQEIMEQIKKEEMELKKD</sequence>
<feature type="transmembrane region" description="Helical" evidence="1">
    <location>
        <begin position="7"/>
        <end position="26"/>
    </location>
</feature>
<keyword evidence="1" id="KW-0812">Transmembrane</keyword>
<dbReference type="Proteomes" id="UP000004947">
    <property type="component" value="Unassembled WGS sequence"/>
</dbReference>
<gene>
    <name evidence="2" type="ORF">LNTAR_24798</name>
</gene>
<keyword evidence="3" id="KW-1185">Reference proteome</keyword>
<dbReference type="RefSeq" id="WP_007280926.1">
    <property type="nucleotide sequence ID" value="NZ_ABCK01000033.1"/>
</dbReference>
<dbReference type="AlphaFoldDB" id="A6DSW7"/>
<keyword evidence="1" id="KW-1133">Transmembrane helix</keyword>
<evidence type="ECO:0000313" key="2">
    <source>
        <dbReference type="EMBL" id="EDM25257.1"/>
    </source>
</evidence>
<dbReference type="STRING" id="313628.LNTAR_24798"/>
<proteinExistence type="predicted"/>
<feature type="transmembrane region" description="Helical" evidence="1">
    <location>
        <begin position="46"/>
        <end position="65"/>
    </location>
</feature>
<organism evidence="2 3">
    <name type="scientific">Lentisphaera araneosa HTCC2155</name>
    <dbReference type="NCBI Taxonomy" id="313628"/>
    <lineage>
        <taxon>Bacteria</taxon>
        <taxon>Pseudomonadati</taxon>
        <taxon>Lentisphaerota</taxon>
        <taxon>Lentisphaeria</taxon>
        <taxon>Lentisphaerales</taxon>
        <taxon>Lentisphaeraceae</taxon>
        <taxon>Lentisphaera</taxon>
    </lineage>
</organism>
<dbReference type="EMBL" id="ABCK01000033">
    <property type="protein sequence ID" value="EDM25257.1"/>
    <property type="molecule type" value="Genomic_DNA"/>
</dbReference>
<name>A6DSW7_9BACT</name>
<reference evidence="2 3" key="1">
    <citation type="journal article" date="2010" name="J. Bacteriol.">
        <title>Genome sequence of Lentisphaera araneosa HTCC2155T, the type species of the order Lentisphaerales in the phylum Lentisphaerae.</title>
        <authorList>
            <person name="Thrash J.C."/>
            <person name="Cho J.C."/>
            <person name="Vergin K.L."/>
            <person name="Morris R.M."/>
            <person name="Giovannoni S.J."/>
        </authorList>
    </citation>
    <scope>NUCLEOTIDE SEQUENCE [LARGE SCALE GENOMIC DNA]</scope>
    <source>
        <strain evidence="2 3">HTCC2155</strain>
    </source>
</reference>